<sequence length="115" mass="11994">MVLHLAIANSQVVQVANSLPANAGDLRDGGSIPGSGRSPGGGHGNPPVFLPGESHGQRSLAGFQSIGSQSGTGLKRLSTHKFWIKFDLLHSGSWYIAWWATVYGVAKSPDTTKAA</sequence>
<keyword evidence="3" id="KW-1185">Reference proteome</keyword>
<evidence type="ECO:0000313" key="2">
    <source>
        <dbReference type="EMBL" id="CAI9167861.1"/>
    </source>
</evidence>
<protein>
    <submittedName>
        <fullName evidence="2">Uncharacterized protein</fullName>
    </submittedName>
</protein>
<reference evidence="2" key="1">
    <citation type="submission" date="2023-04" db="EMBL/GenBank/DDBJ databases">
        <authorList>
            <consortium name="ELIXIR-Norway"/>
        </authorList>
    </citation>
    <scope>NUCLEOTIDE SEQUENCE [LARGE SCALE GENOMIC DNA]</scope>
</reference>
<name>A0ABN8Z3Z6_RANTA</name>
<evidence type="ECO:0000256" key="1">
    <source>
        <dbReference type="SAM" id="MobiDB-lite"/>
    </source>
</evidence>
<gene>
    <name evidence="2" type="ORF">MRATA1EN1_LOCUS16823</name>
</gene>
<dbReference type="EMBL" id="OX459963">
    <property type="protein sequence ID" value="CAI9167861.1"/>
    <property type="molecule type" value="Genomic_DNA"/>
</dbReference>
<accession>A0ABN8Z3Z6</accession>
<dbReference type="Proteomes" id="UP001176941">
    <property type="component" value="Chromosome 27"/>
</dbReference>
<feature type="region of interest" description="Disordered" evidence="1">
    <location>
        <begin position="24"/>
        <end position="72"/>
    </location>
</feature>
<evidence type="ECO:0000313" key="3">
    <source>
        <dbReference type="Proteomes" id="UP001176941"/>
    </source>
</evidence>
<organism evidence="2 3">
    <name type="scientific">Rangifer tarandus platyrhynchus</name>
    <name type="common">Svalbard reindeer</name>
    <dbReference type="NCBI Taxonomy" id="3082113"/>
    <lineage>
        <taxon>Eukaryota</taxon>
        <taxon>Metazoa</taxon>
        <taxon>Chordata</taxon>
        <taxon>Craniata</taxon>
        <taxon>Vertebrata</taxon>
        <taxon>Euteleostomi</taxon>
        <taxon>Mammalia</taxon>
        <taxon>Eutheria</taxon>
        <taxon>Laurasiatheria</taxon>
        <taxon>Artiodactyla</taxon>
        <taxon>Ruminantia</taxon>
        <taxon>Pecora</taxon>
        <taxon>Cervidae</taxon>
        <taxon>Odocoileinae</taxon>
        <taxon>Rangifer</taxon>
    </lineage>
</organism>
<feature type="compositionally biased region" description="Gly residues" evidence="1">
    <location>
        <begin position="31"/>
        <end position="44"/>
    </location>
</feature>
<proteinExistence type="predicted"/>